<dbReference type="EMBL" id="JARBJD010000258">
    <property type="protein sequence ID" value="KAK2945518.1"/>
    <property type="molecule type" value="Genomic_DNA"/>
</dbReference>
<gene>
    <name evidence="2" type="ORF">BLNAU_19591</name>
</gene>
<proteinExistence type="predicted"/>
<evidence type="ECO:0000256" key="1">
    <source>
        <dbReference type="SAM" id="MobiDB-lite"/>
    </source>
</evidence>
<comment type="caution">
    <text evidence="2">The sequence shown here is derived from an EMBL/GenBank/DDBJ whole genome shotgun (WGS) entry which is preliminary data.</text>
</comment>
<reference evidence="2 3" key="1">
    <citation type="journal article" date="2022" name="bioRxiv">
        <title>Genomics of Preaxostyla Flagellates Illuminates Evolutionary Transitions and the Path Towards Mitochondrial Loss.</title>
        <authorList>
            <person name="Novak L.V.F."/>
            <person name="Treitli S.C."/>
            <person name="Pyrih J."/>
            <person name="Halakuc P."/>
            <person name="Pipaliya S.V."/>
            <person name="Vacek V."/>
            <person name="Brzon O."/>
            <person name="Soukal P."/>
            <person name="Eme L."/>
            <person name="Dacks J.B."/>
            <person name="Karnkowska A."/>
            <person name="Elias M."/>
            <person name="Hampl V."/>
        </authorList>
    </citation>
    <scope>NUCLEOTIDE SEQUENCE [LARGE SCALE GENOMIC DNA]</scope>
    <source>
        <strain evidence="2">NAU3</strain>
        <tissue evidence="2">Gut</tissue>
    </source>
</reference>
<organism evidence="2 3">
    <name type="scientific">Blattamonas nauphoetae</name>
    <dbReference type="NCBI Taxonomy" id="2049346"/>
    <lineage>
        <taxon>Eukaryota</taxon>
        <taxon>Metamonada</taxon>
        <taxon>Preaxostyla</taxon>
        <taxon>Oxymonadida</taxon>
        <taxon>Blattamonas</taxon>
    </lineage>
</organism>
<dbReference type="Proteomes" id="UP001281761">
    <property type="component" value="Unassembled WGS sequence"/>
</dbReference>
<sequence>MSVLIKIKHHPIGAVSMVGGELTLISCTFSTTLLQSLTSLRFVGMCCVQMGKCRLRRLEAEMAIRRLIIGSRRTTAQSAESTSKFDRKAKTKKDEEKPKAMSELDECQIDVKEEELENHSTALQVFSTSDGTLHPNSFNMISNGISQDQLPFMSFPQPFVAHVEVLKCEGEPAVVRVLANRTLDVLTQLSSHWILVDSSGSICLKLDQNLNETGLTTQQLANRKKMREEDRRWSVSEQIEEEDRSHKKDEKELQAVPIDAQKASVFRLGLVLWDLGL</sequence>
<keyword evidence="3" id="KW-1185">Reference proteome</keyword>
<evidence type="ECO:0000313" key="2">
    <source>
        <dbReference type="EMBL" id="KAK2945518.1"/>
    </source>
</evidence>
<feature type="region of interest" description="Disordered" evidence="1">
    <location>
        <begin position="78"/>
        <end position="102"/>
    </location>
</feature>
<name>A0ABQ9X160_9EUKA</name>
<evidence type="ECO:0000313" key="3">
    <source>
        <dbReference type="Proteomes" id="UP001281761"/>
    </source>
</evidence>
<feature type="compositionally biased region" description="Basic and acidic residues" evidence="1">
    <location>
        <begin position="83"/>
        <end position="102"/>
    </location>
</feature>
<accession>A0ABQ9X160</accession>
<feature type="region of interest" description="Disordered" evidence="1">
    <location>
        <begin position="221"/>
        <end position="251"/>
    </location>
</feature>
<protein>
    <submittedName>
        <fullName evidence="2">Uncharacterized protein</fullName>
    </submittedName>
</protein>